<evidence type="ECO:0000256" key="5">
    <source>
        <dbReference type="ARBA" id="ARBA00022692"/>
    </source>
</evidence>
<feature type="transmembrane region" description="Helical" evidence="8">
    <location>
        <begin position="526"/>
        <end position="545"/>
    </location>
</feature>
<dbReference type="Proteomes" id="UP001320119">
    <property type="component" value="Chromosome"/>
</dbReference>
<keyword evidence="5 8" id="KW-0812">Transmembrane</keyword>
<dbReference type="Gene3D" id="3.30.70.1430">
    <property type="entry name" value="Multidrug efflux transporter AcrB pore domain"/>
    <property type="match status" value="2"/>
</dbReference>
<dbReference type="SUPFAM" id="SSF82693">
    <property type="entry name" value="Multidrug efflux transporter AcrB pore domain, PN1, PN2, PC1 and PC2 subdomains"/>
    <property type="match status" value="4"/>
</dbReference>
<evidence type="ECO:0000256" key="4">
    <source>
        <dbReference type="ARBA" id="ARBA00022519"/>
    </source>
</evidence>
<gene>
    <name evidence="9" type="ORF">MARGE09_P2628</name>
</gene>
<feature type="transmembrane region" description="Helical" evidence="8">
    <location>
        <begin position="987"/>
        <end position="1013"/>
    </location>
</feature>
<feature type="transmembrane region" description="Helical" evidence="8">
    <location>
        <begin position="959"/>
        <end position="981"/>
    </location>
</feature>
<dbReference type="GO" id="GO:0042910">
    <property type="term" value="F:xenobiotic transmembrane transporter activity"/>
    <property type="evidence" value="ECO:0007669"/>
    <property type="project" value="TreeGrafter"/>
</dbReference>
<feature type="transmembrane region" description="Helical" evidence="8">
    <location>
        <begin position="870"/>
        <end position="890"/>
    </location>
</feature>
<feature type="transmembrane region" description="Helical" evidence="8">
    <location>
        <begin position="12"/>
        <end position="30"/>
    </location>
</feature>
<evidence type="ECO:0000256" key="8">
    <source>
        <dbReference type="SAM" id="Phobius"/>
    </source>
</evidence>
<feature type="transmembrane region" description="Helical" evidence="8">
    <location>
        <begin position="844"/>
        <end position="863"/>
    </location>
</feature>
<dbReference type="SUPFAM" id="SSF82714">
    <property type="entry name" value="Multidrug efflux transporter AcrB TolC docking domain, DN and DC subdomains"/>
    <property type="match status" value="2"/>
</dbReference>
<dbReference type="Gene3D" id="3.30.2090.10">
    <property type="entry name" value="Multidrug efflux transporter AcrB TolC docking domain, DN and DC subdomains"/>
    <property type="match status" value="2"/>
</dbReference>
<reference evidence="9 10" key="1">
    <citation type="journal article" date="2022" name="IScience">
        <title>An ultrasensitive nanofiber-based assay for enzymatic hydrolysis and deep-sea microbial degradation of cellulose.</title>
        <authorList>
            <person name="Tsudome M."/>
            <person name="Tachioka M."/>
            <person name="Miyazaki M."/>
            <person name="Uchimura K."/>
            <person name="Tsuda M."/>
            <person name="Takaki Y."/>
            <person name="Deguchi S."/>
        </authorList>
    </citation>
    <scope>NUCLEOTIDE SEQUENCE [LARGE SCALE GENOMIC DNA]</scope>
    <source>
        <strain evidence="9 10">GE09</strain>
    </source>
</reference>
<feature type="transmembrane region" description="Helical" evidence="8">
    <location>
        <begin position="463"/>
        <end position="482"/>
    </location>
</feature>
<comment type="subcellular location">
    <subcellularLocation>
        <location evidence="1">Cell inner membrane</location>
        <topology evidence="1">Multi-pass membrane protein</topology>
    </subcellularLocation>
</comment>
<dbReference type="GO" id="GO:0005886">
    <property type="term" value="C:plasma membrane"/>
    <property type="evidence" value="ECO:0007669"/>
    <property type="project" value="UniProtKB-SubCell"/>
</dbReference>
<dbReference type="Gene3D" id="1.20.1640.10">
    <property type="entry name" value="Multidrug efflux transporter AcrB transmembrane domain"/>
    <property type="match status" value="2"/>
</dbReference>
<feature type="transmembrane region" description="Helical" evidence="8">
    <location>
        <begin position="386"/>
        <end position="410"/>
    </location>
</feature>
<dbReference type="PRINTS" id="PR00702">
    <property type="entry name" value="ACRIFLAVINRP"/>
</dbReference>
<proteinExistence type="predicted"/>
<evidence type="ECO:0000313" key="9">
    <source>
        <dbReference type="EMBL" id="BCD98427.1"/>
    </source>
</evidence>
<dbReference type="KEGG" id="marq:MARGE09_P2628"/>
<evidence type="ECO:0000256" key="7">
    <source>
        <dbReference type="ARBA" id="ARBA00023136"/>
    </source>
</evidence>
<protein>
    <submittedName>
        <fullName evidence="9">Multidrug efflux pump</fullName>
    </submittedName>
</protein>
<dbReference type="PANTHER" id="PTHR32063:SF14">
    <property type="entry name" value="BLL4319 PROTEIN"/>
    <property type="match status" value="1"/>
</dbReference>
<dbReference type="SUPFAM" id="SSF82866">
    <property type="entry name" value="Multidrug efflux transporter AcrB transmembrane domain"/>
    <property type="match status" value="2"/>
</dbReference>
<dbReference type="PANTHER" id="PTHR32063">
    <property type="match status" value="1"/>
</dbReference>
<feature type="transmembrane region" description="Helical" evidence="8">
    <location>
        <begin position="334"/>
        <end position="353"/>
    </location>
</feature>
<feature type="transmembrane region" description="Helical" evidence="8">
    <location>
        <begin position="431"/>
        <end position="451"/>
    </location>
</feature>
<dbReference type="Gene3D" id="3.30.70.1440">
    <property type="entry name" value="Multidrug efflux transporter AcrB pore domain"/>
    <property type="match status" value="1"/>
</dbReference>
<keyword evidence="4" id="KW-0997">Cell inner membrane</keyword>
<evidence type="ECO:0000256" key="1">
    <source>
        <dbReference type="ARBA" id="ARBA00004429"/>
    </source>
</evidence>
<dbReference type="RefSeq" id="WP_236982748.1">
    <property type="nucleotide sequence ID" value="NZ_AP023086.1"/>
</dbReference>
<dbReference type="Pfam" id="PF00873">
    <property type="entry name" value="ACR_tran"/>
    <property type="match status" value="1"/>
</dbReference>
<sequence>MSFTDIFVRKPVLAIVINLVIVIAGIQAISSLSVRQYPRNDNAVVTVTTMYVGASAELVRGFITTPMERAISGADGIDYIQSESTQSMSTIKVRLELNYDPIKALSEITSKVNQVRGDLPPESEIPVINVESADSTVAAAYLSFSSDILRDNQITDFLTRVVQPRLAAIEGVQRAEILGARNYAMRVWLKPDNMAAYNISPAEVHQALASNNYLAALGSTKGNFVQVNLAANTDLKTVEEFEQLVLRNEGGAIVRLRDIADVELGSDSYDLEVAYSGQTAIFMGIWPLPNANWLDVIKLVREEMETLQASLPKGLDARVAYDSTRYIESSIVEVVSTLVETLAIVILVIFLFLGSLRSVIIPVVAIPVSLIGAVFLMQIFGFSVNLLTLLAVVLSVGLVVDDAIVVVENVERHISAGKSKIDAAMLGARELVGPVIAMTATLVAVYLPIGLQGGLTGSLFKEFAFTLAGAVTISGVVALTLSPIMSAKFLRKNESEKGFAGFVSRTFERIRLRYNRMLDATLRARPAVYIVWGALSLLCIPMFVLSPKELAPTEDQGVIFGIVEGAPNSTIDQASVYAKEANRVFGSFPETDFTFQITFPSGGFSGMVLDTWDERERSVFEILPEAQMMLHQNPGLRVFPVTPPALPGGGDFPVEFVLASTAEPEEILKIAEQLQQKAMESGMFAFPPMIDTKIDQPQTRVNLDRDKVADLGLNMSQVGRDVAVMMSGAYVNRFNIEGRSYRVIPQIKRVERLTPEQLKDIYVSGPDGDLVSLGSMASLEHEVVPRSLNRFQQLNAVKISGVAIQPLDKALAFLEEEAEKIMPAGYMIDYTGESRQLRREGNKFIPAMMLAILLIFLVLAAQFNSFRDPFVILAGSVPLAFFGALVFTFWKMMSPMVPFWTDGFTTTLNIYSQVGLVTLIGLVAKNGILVVEFANKMQERGLAKLAAVKESASTRLRPILMTTIATVAGHFPLVLVTGAGAEARNSIGLVLVGGMAIGTLFTLFIIPSLYMLIARDLRGSKQSVAELEAA</sequence>
<keyword evidence="10" id="KW-1185">Reference proteome</keyword>
<accession>A0AAN1WJ09</accession>
<keyword evidence="2" id="KW-0813">Transport</keyword>
<feature type="transmembrane region" description="Helical" evidence="8">
    <location>
        <begin position="910"/>
        <end position="934"/>
    </location>
</feature>
<keyword evidence="3" id="KW-1003">Cell membrane</keyword>
<evidence type="ECO:0000313" key="10">
    <source>
        <dbReference type="Proteomes" id="UP001320119"/>
    </source>
</evidence>
<dbReference type="AlphaFoldDB" id="A0AAN1WJ09"/>
<dbReference type="Gene3D" id="3.30.70.1320">
    <property type="entry name" value="Multidrug efflux transporter AcrB pore domain like"/>
    <property type="match status" value="1"/>
</dbReference>
<dbReference type="InterPro" id="IPR027463">
    <property type="entry name" value="AcrB_DN_DC_subdom"/>
</dbReference>
<evidence type="ECO:0000256" key="3">
    <source>
        <dbReference type="ARBA" id="ARBA00022475"/>
    </source>
</evidence>
<dbReference type="InterPro" id="IPR001036">
    <property type="entry name" value="Acrflvin-R"/>
</dbReference>
<dbReference type="EMBL" id="AP023086">
    <property type="protein sequence ID" value="BCD98427.1"/>
    <property type="molecule type" value="Genomic_DNA"/>
</dbReference>
<dbReference type="FunFam" id="1.20.1640.10:FF:000001">
    <property type="entry name" value="Efflux pump membrane transporter"/>
    <property type="match status" value="1"/>
</dbReference>
<name>A0AAN1WJ09_9GAMM</name>
<organism evidence="9 10">
    <name type="scientific">Marinagarivorans cellulosilyticus</name>
    <dbReference type="NCBI Taxonomy" id="2721545"/>
    <lineage>
        <taxon>Bacteria</taxon>
        <taxon>Pseudomonadati</taxon>
        <taxon>Pseudomonadota</taxon>
        <taxon>Gammaproteobacteria</taxon>
        <taxon>Cellvibrionales</taxon>
        <taxon>Cellvibrionaceae</taxon>
        <taxon>Marinagarivorans</taxon>
    </lineage>
</organism>
<feature type="transmembrane region" description="Helical" evidence="8">
    <location>
        <begin position="360"/>
        <end position="380"/>
    </location>
</feature>
<evidence type="ECO:0000256" key="6">
    <source>
        <dbReference type="ARBA" id="ARBA00022989"/>
    </source>
</evidence>
<keyword evidence="7 8" id="KW-0472">Membrane</keyword>
<keyword evidence="6 8" id="KW-1133">Transmembrane helix</keyword>
<evidence type="ECO:0000256" key="2">
    <source>
        <dbReference type="ARBA" id="ARBA00022448"/>
    </source>
</evidence>